<dbReference type="PANTHER" id="PTHR43245:SF13">
    <property type="entry name" value="UDP-D-APIOSE_UDP-D-XYLOSE SYNTHASE 2"/>
    <property type="match status" value="1"/>
</dbReference>
<dbReference type="InterPro" id="IPR001509">
    <property type="entry name" value="Epimerase_deHydtase"/>
</dbReference>
<protein>
    <submittedName>
        <fullName evidence="2">Epimerase</fullName>
    </submittedName>
</protein>
<proteinExistence type="predicted"/>
<organism evidence="2 3">
    <name type="scientific">Jeotgalibacillus proteolyticus</name>
    <dbReference type="NCBI Taxonomy" id="2082395"/>
    <lineage>
        <taxon>Bacteria</taxon>
        <taxon>Bacillati</taxon>
        <taxon>Bacillota</taxon>
        <taxon>Bacilli</taxon>
        <taxon>Bacillales</taxon>
        <taxon>Caryophanaceae</taxon>
        <taxon>Jeotgalibacillus</taxon>
    </lineage>
</organism>
<name>A0A2S5GCE2_9BACL</name>
<comment type="caution">
    <text evidence="2">The sequence shown here is derived from an EMBL/GenBank/DDBJ whole genome shotgun (WGS) entry which is preliminary data.</text>
</comment>
<accession>A0A2S5GCE2</accession>
<dbReference type="Gene3D" id="3.40.50.720">
    <property type="entry name" value="NAD(P)-binding Rossmann-like Domain"/>
    <property type="match status" value="1"/>
</dbReference>
<dbReference type="Pfam" id="PF01370">
    <property type="entry name" value="Epimerase"/>
    <property type="match status" value="1"/>
</dbReference>
<dbReference type="SUPFAM" id="SSF51735">
    <property type="entry name" value="NAD(P)-binding Rossmann-fold domains"/>
    <property type="match status" value="1"/>
</dbReference>
<sequence>MNVLILGGTQFVGRHMVESALKAGHTVTIFNRGKTNQDLFPEVEKRVGDRNGDLSALEEGSWDTVIDVSGYVPSQVKATVNLLKDRVKHYVLISTISVYGDFAHGAAKVGETALKKMTGDTEEVTGDTYGPLKQKCEEIVKEVFGSRALCIRPGLIVGPDDPTDRYTYWVYRVSKGGRVLAPGKPEREIQWIDVRDLSEWVIRMTENKESGTYNAAGLDYNPTMEELLETSKRVTGSDAEFKWVEDEVLHSFEVTPFVEMPFWIPLSEDFPSGFLVADAKDAIAHGLTFRSPEETIKDTYQWLTKRNNHSWKAGLSEDKEKEILIAAEEK</sequence>
<dbReference type="RefSeq" id="WP_104057332.1">
    <property type="nucleotide sequence ID" value="NZ_PREZ01000003.1"/>
</dbReference>
<dbReference type="AlphaFoldDB" id="A0A2S5GCE2"/>
<reference evidence="2 3" key="1">
    <citation type="submission" date="2018-02" db="EMBL/GenBank/DDBJ databases">
        <title>Jeotgalibacillus proteolyticum sp. nov. a protease producing bacterium isolated from ocean sediments of Laizhou Bay.</title>
        <authorList>
            <person name="Li Y."/>
        </authorList>
    </citation>
    <scope>NUCLEOTIDE SEQUENCE [LARGE SCALE GENOMIC DNA]</scope>
    <source>
        <strain evidence="2 3">22-7</strain>
    </source>
</reference>
<dbReference type="Proteomes" id="UP000239047">
    <property type="component" value="Unassembled WGS sequence"/>
</dbReference>
<dbReference type="InterPro" id="IPR050177">
    <property type="entry name" value="Lipid_A_modif_metabolic_enz"/>
</dbReference>
<dbReference type="PANTHER" id="PTHR43245">
    <property type="entry name" value="BIFUNCTIONAL POLYMYXIN RESISTANCE PROTEIN ARNA"/>
    <property type="match status" value="1"/>
</dbReference>
<dbReference type="OrthoDB" id="9809586at2"/>
<evidence type="ECO:0000313" key="3">
    <source>
        <dbReference type="Proteomes" id="UP000239047"/>
    </source>
</evidence>
<evidence type="ECO:0000313" key="2">
    <source>
        <dbReference type="EMBL" id="PPA70581.1"/>
    </source>
</evidence>
<dbReference type="InterPro" id="IPR036291">
    <property type="entry name" value="NAD(P)-bd_dom_sf"/>
</dbReference>
<feature type="domain" description="NAD-dependent epimerase/dehydratase" evidence="1">
    <location>
        <begin position="3"/>
        <end position="215"/>
    </location>
</feature>
<dbReference type="EMBL" id="PREZ01000003">
    <property type="protein sequence ID" value="PPA70581.1"/>
    <property type="molecule type" value="Genomic_DNA"/>
</dbReference>
<gene>
    <name evidence="2" type="ORF">C4B60_07195</name>
</gene>
<keyword evidence="3" id="KW-1185">Reference proteome</keyword>
<evidence type="ECO:0000259" key="1">
    <source>
        <dbReference type="Pfam" id="PF01370"/>
    </source>
</evidence>